<dbReference type="SUPFAM" id="SSF51161">
    <property type="entry name" value="Trimeric LpxA-like enzymes"/>
    <property type="match status" value="1"/>
</dbReference>
<keyword evidence="2" id="KW-1185">Reference proteome</keyword>
<name>A0ABR8A7K4_9CYAN</name>
<protein>
    <submittedName>
        <fullName evidence="1">Acyltransferase</fullName>
    </submittedName>
</protein>
<dbReference type="RefSeq" id="WP_190538461.1">
    <property type="nucleotide sequence ID" value="NZ_CAWPNO010000002.1"/>
</dbReference>
<evidence type="ECO:0000313" key="2">
    <source>
        <dbReference type="Proteomes" id="UP000658514"/>
    </source>
</evidence>
<dbReference type="Proteomes" id="UP000658514">
    <property type="component" value="Unassembled WGS sequence"/>
</dbReference>
<keyword evidence="1" id="KW-0012">Acyltransferase</keyword>
<dbReference type="InterPro" id="IPR051159">
    <property type="entry name" value="Hexapeptide_acetyltransf"/>
</dbReference>
<dbReference type="Gene3D" id="2.160.10.10">
    <property type="entry name" value="Hexapeptide repeat proteins"/>
    <property type="match status" value="1"/>
</dbReference>
<sequence length="205" mass="22729">MKIKKNMNNSLSQLLPWKQRQHHWSHQLGVNQRIEIKGTNNQVTIGSGTNVYNLQIVIHGNNNKLVIGKNCIVAGFMEMFGNDNEISIGSETLFSTNVRLVAHGGKHIRIGERCQIADCADIRTTDSHSILNAEGERINPDESIEIGDRVWLTREVMVLKGAIIGSDSVIGPRSIITKQIPSNSLAIGIPAKVVRTNITWLFESI</sequence>
<comment type="caution">
    <text evidence="1">The sequence shown here is derived from an EMBL/GenBank/DDBJ whole genome shotgun (WGS) entry which is preliminary data.</text>
</comment>
<gene>
    <name evidence="1" type="ORF">H6G24_08030</name>
</gene>
<dbReference type="CDD" id="cd04647">
    <property type="entry name" value="LbH_MAT_like"/>
    <property type="match status" value="1"/>
</dbReference>
<evidence type="ECO:0000313" key="1">
    <source>
        <dbReference type="EMBL" id="MBD2195435.1"/>
    </source>
</evidence>
<dbReference type="InterPro" id="IPR011004">
    <property type="entry name" value="Trimer_LpxA-like_sf"/>
</dbReference>
<dbReference type="PANTHER" id="PTHR23416:SF78">
    <property type="entry name" value="LIPOPOLYSACCHARIDE BIOSYNTHESIS O-ACETYL TRANSFERASE WBBJ-RELATED"/>
    <property type="match status" value="1"/>
</dbReference>
<proteinExistence type="predicted"/>
<keyword evidence="1" id="KW-0808">Transferase</keyword>
<dbReference type="PANTHER" id="PTHR23416">
    <property type="entry name" value="SIALIC ACID SYNTHASE-RELATED"/>
    <property type="match status" value="1"/>
</dbReference>
<accession>A0ABR8A7K4</accession>
<dbReference type="EMBL" id="JACJQH010000010">
    <property type="protein sequence ID" value="MBD2195435.1"/>
    <property type="molecule type" value="Genomic_DNA"/>
</dbReference>
<organism evidence="1 2">
    <name type="scientific">Calothrix parietina FACHB-288</name>
    <dbReference type="NCBI Taxonomy" id="2692896"/>
    <lineage>
        <taxon>Bacteria</taxon>
        <taxon>Bacillati</taxon>
        <taxon>Cyanobacteriota</taxon>
        <taxon>Cyanophyceae</taxon>
        <taxon>Nostocales</taxon>
        <taxon>Calotrichaceae</taxon>
        <taxon>Calothrix</taxon>
    </lineage>
</organism>
<reference evidence="1 2" key="1">
    <citation type="journal article" date="2020" name="ISME J.">
        <title>Comparative genomics reveals insights into cyanobacterial evolution and habitat adaptation.</title>
        <authorList>
            <person name="Chen M.Y."/>
            <person name="Teng W.K."/>
            <person name="Zhao L."/>
            <person name="Hu C.X."/>
            <person name="Zhou Y.K."/>
            <person name="Han B.P."/>
            <person name="Song L.R."/>
            <person name="Shu W.S."/>
        </authorList>
    </citation>
    <scope>NUCLEOTIDE SEQUENCE [LARGE SCALE GENOMIC DNA]</scope>
    <source>
        <strain evidence="1 2">FACHB-288</strain>
    </source>
</reference>
<dbReference type="GO" id="GO:0016746">
    <property type="term" value="F:acyltransferase activity"/>
    <property type="evidence" value="ECO:0007669"/>
    <property type="project" value="UniProtKB-KW"/>
</dbReference>